<dbReference type="EMBL" id="ML213617">
    <property type="protein sequence ID" value="TFK35952.1"/>
    <property type="molecule type" value="Genomic_DNA"/>
</dbReference>
<feature type="compositionally biased region" description="Low complexity" evidence="1">
    <location>
        <begin position="278"/>
        <end position="304"/>
    </location>
</feature>
<evidence type="ECO:0000256" key="1">
    <source>
        <dbReference type="SAM" id="MobiDB-lite"/>
    </source>
</evidence>
<dbReference type="AlphaFoldDB" id="A0A5C3LT48"/>
<name>A0A5C3LT48_9AGAR</name>
<accession>A0A5C3LT48</accession>
<evidence type="ECO:0000313" key="3">
    <source>
        <dbReference type="Proteomes" id="UP000308652"/>
    </source>
</evidence>
<proteinExistence type="predicted"/>
<feature type="compositionally biased region" description="Polar residues" evidence="1">
    <location>
        <begin position="268"/>
        <end position="277"/>
    </location>
</feature>
<protein>
    <submittedName>
        <fullName evidence="2">Uncharacterized protein</fullName>
    </submittedName>
</protein>
<feature type="compositionally biased region" description="Low complexity" evidence="1">
    <location>
        <begin position="255"/>
        <end position="267"/>
    </location>
</feature>
<sequence length="354" mass="39235">MSNLHTHPHLRRSTVLLLSIPSIRDEFTAVHTPTLCRPCLSCLNILVWLGKWECPRPTERELAFLSNPRPVQMGYPSDLGRAEVEEEIDLDAMEAVESLLFRIASAAIVTAAASDGNGYDGGDRPATTSGFISFVSTLVLVVWDRMYGEVASAAAGTAYSHAEAAGIFTAEMRYEEGCASGEGGYEEQQRGWGQQQVNMDLAQVGRNVEEYMARLVVSHSQQQEPAYSYFYFDQARGLTVQGLSMPTPDLQQGVLSHHPLSPRSLHSNESQSPRSPFQHQHAQGYGFAQQQQYTAHQQQYQQHQHQVEQPIRGSGFTHVDDVPLAAGARRYADGEVDQVRVLSPHVVTVVRMKV</sequence>
<organism evidence="2 3">
    <name type="scientific">Crucibulum laeve</name>
    <dbReference type="NCBI Taxonomy" id="68775"/>
    <lineage>
        <taxon>Eukaryota</taxon>
        <taxon>Fungi</taxon>
        <taxon>Dikarya</taxon>
        <taxon>Basidiomycota</taxon>
        <taxon>Agaricomycotina</taxon>
        <taxon>Agaricomycetes</taxon>
        <taxon>Agaricomycetidae</taxon>
        <taxon>Agaricales</taxon>
        <taxon>Agaricineae</taxon>
        <taxon>Nidulariaceae</taxon>
        <taxon>Crucibulum</taxon>
    </lineage>
</organism>
<feature type="region of interest" description="Disordered" evidence="1">
    <location>
        <begin position="249"/>
        <end position="308"/>
    </location>
</feature>
<dbReference type="Proteomes" id="UP000308652">
    <property type="component" value="Unassembled WGS sequence"/>
</dbReference>
<evidence type="ECO:0000313" key="2">
    <source>
        <dbReference type="EMBL" id="TFK35952.1"/>
    </source>
</evidence>
<reference evidence="2 3" key="1">
    <citation type="journal article" date="2019" name="Nat. Ecol. Evol.">
        <title>Megaphylogeny resolves global patterns of mushroom evolution.</title>
        <authorList>
            <person name="Varga T."/>
            <person name="Krizsan K."/>
            <person name="Foldi C."/>
            <person name="Dima B."/>
            <person name="Sanchez-Garcia M."/>
            <person name="Sanchez-Ramirez S."/>
            <person name="Szollosi G.J."/>
            <person name="Szarkandi J.G."/>
            <person name="Papp V."/>
            <person name="Albert L."/>
            <person name="Andreopoulos W."/>
            <person name="Angelini C."/>
            <person name="Antonin V."/>
            <person name="Barry K.W."/>
            <person name="Bougher N.L."/>
            <person name="Buchanan P."/>
            <person name="Buyck B."/>
            <person name="Bense V."/>
            <person name="Catcheside P."/>
            <person name="Chovatia M."/>
            <person name="Cooper J."/>
            <person name="Damon W."/>
            <person name="Desjardin D."/>
            <person name="Finy P."/>
            <person name="Geml J."/>
            <person name="Haridas S."/>
            <person name="Hughes K."/>
            <person name="Justo A."/>
            <person name="Karasinski D."/>
            <person name="Kautmanova I."/>
            <person name="Kiss B."/>
            <person name="Kocsube S."/>
            <person name="Kotiranta H."/>
            <person name="LaButti K.M."/>
            <person name="Lechner B.E."/>
            <person name="Liimatainen K."/>
            <person name="Lipzen A."/>
            <person name="Lukacs Z."/>
            <person name="Mihaltcheva S."/>
            <person name="Morgado L.N."/>
            <person name="Niskanen T."/>
            <person name="Noordeloos M.E."/>
            <person name="Ohm R.A."/>
            <person name="Ortiz-Santana B."/>
            <person name="Ovrebo C."/>
            <person name="Racz N."/>
            <person name="Riley R."/>
            <person name="Savchenko A."/>
            <person name="Shiryaev A."/>
            <person name="Soop K."/>
            <person name="Spirin V."/>
            <person name="Szebenyi C."/>
            <person name="Tomsovsky M."/>
            <person name="Tulloss R.E."/>
            <person name="Uehling J."/>
            <person name="Grigoriev I.V."/>
            <person name="Vagvolgyi C."/>
            <person name="Papp T."/>
            <person name="Martin F.M."/>
            <person name="Miettinen O."/>
            <person name="Hibbett D.S."/>
            <person name="Nagy L.G."/>
        </authorList>
    </citation>
    <scope>NUCLEOTIDE SEQUENCE [LARGE SCALE GENOMIC DNA]</scope>
    <source>
        <strain evidence="2 3">CBS 166.37</strain>
    </source>
</reference>
<gene>
    <name evidence="2" type="ORF">BDQ12DRAFT_725500</name>
</gene>
<keyword evidence="3" id="KW-1185">Reference proteome</keyword>